<dbReference type="PANTHER" id="PTHR32470">
    <property type="entry name" value="ADH DEHYDROGENASE [UBIQUINONE] 1 ALPHA SUBCOMPLEX ASSEMBLY FACTOR 2"/>
    <property type="match status" value="1"/>
</dbReference>
<evidence type="ECO:0000313" key="3">
    <source>
        <dbReference type="EMBL" id="KAF2706258.1"/>
    </source>
</evidence>
<dbReference type="InterPro" id="IPR052618">
    <property type="entry name" value="ComplexI_NDUFA12"/>
</dbReference>
<dbReference type="AlphaFoldDB" id="A0A6G1K0D0"/>
<feature type="region of interest" description="Disordered" evidence="2">
    <location>
        <begin position="137"/>
        <end position="216"/>
    </location>
</feature>
<evidence type="ECO:0000256" key="2">
    <source>
        <dbReference type="SAM" id="MobiDB-lite"/>
    </source>
</evidence>
<proteinExistence type="inferred from homology"/>
<sequence length="216" mass="25134">MSRAPGPIRQLWYNWKMKQLPWRSQWLIGFDLEGNTFWEFKDALNAGRRRRIVKYARSTHYDDVKVPPQWMQWLRHTRYEPPTLAEQQADIYRQQQMKTLAAQADARWAAKPSFLDAPDKQQPAHMLQSKHPNAGIRPAAVDQDTRNNVQPPRVTKESEDVIEESEPSHGAPALRTRKLRGEPKAKDSPWKQSTSGNPGEQWQPESWTPGPVKRRP</sequence>
<evidence type="ECO:0000313" key="4">
    <source>
        <dbReference type="Proteomes" id="UP000799428"/>
    </source>
</evidence>
<dbReference type="EMBL" id="MU005776">
    <property type="protein sequence ID" value="KAF2706258.1"/>
    <property type="molecule type" value="Genomic_DNA"/>
</dbReference>
<gene>
    <name evidence="3" type="ORF">K504DRAFT_471063</name>
</gene>
<feature type="compositionally biased region" description="Polar residues" evidence="2">
    <location>
        <begin position="190"/>
        <end position="206"/>
    </location>
</feature>
<dbReference type="Proteomes" id="UP000799428">
    <property type="component" value="Unassembled WGS sequence"/>
</dbReference>
<dbReference type="OrthoDB" id="10255576at2759"/>
<keyword evidence="4" id="KW-1185">Reference proteome</keyword>
<accession>A0A6G1K0D0</accession>
<name>A0A6G1K0D0_9PLEO</name>
<organism evidence="3 4">
    <name type="scientific">Pleomassaria siparia CBS 279.74</name>
    <dbReference type="NCBI Taxonomy" id="1314801"/>
    <lineage>
        <taxon>Eukaryota</taxon>
        <taxon>Fungi</taxon>
        <taxon>Dikarya</taxon>
        <taxon>Ascomycota</taxon>
        <taxon>Pezizomycotina</taxon>
        <taxon>Dothideomycetes</taxon>
        <taxon>Pleosporomycetidae</taxon>
        <taxon>Pleosporales</taxon>
        <taxon>Pleomassariaceae</taxon>
        <taxon>Pleomassaria</taxon>
    </lineage>
</organism>
<evidence type="ECO:0000256" key="1">
    <source>
        <dbReference type="ARBA" id="ARBA00007355"/>
    </source>
</evidence>
<protein>
    <submittedName>
        <fullName evidence="3">Uncharacterized protein</fullName>
    </submittedName>
</protein>
<reference evidence="3" key="1">
    <citation type="journal article" date="2020" name="Stud. Mycol.">
        <title>101 Dothideomycetes genomes: a test case for predicting lifestyles and emergence of pathogens.</title>
        <authorList>
            <person name="Haridas S."/>
            <person name="Albert R."/>
            <person name="Binder M."/>
            <person name="Bloem J."/>
            <person name="Labutti K."/>
            <person name="Salamov A."/>
            <person name="Andreopoulos B."/>
            <person name="Baker S."/>
            <person name="Barry K."/>
            <person name="Bills G."/>
            <person name="Bluhm B."/>
            <person name="Cannon C."/>
            <person name="Castanera R."/>
            <person name="Culley D."/>
            <person name="Daum C."/>
            <person name="Ezra D."/>
            <person name="Gonzalez J."/>
            <person name="Henrissat B."/>
            <person name="Kuo A."/>
            <person name="Liang C."/>
            <person name="Lipzen A."/>
            <person name="Lutzoni F."/>
            <person name="Magnuson J."/>
            <person name="Mondo S."/>
            <person name="Nolan M."/>
            <person name="Ohm R."/>
            <person name="Pangilinan J."/>
            <person name="Park H.-J."/>
            <person name="Ramirez L."/>
            <person name="Alfaro M."/>
            <person name="Sun H."/>
            <person name="Tritt A."/>
            <person name="Yoshinaga Y."/>
            <person name="Zwiers L.-H."/>
            <person name="Turgeon B."/>
            <person name="Goodwin S."/>
            <person name="Spatafora J."/>
            <person name="Crous P."/>
            <person name="Grigoriev I."/>
        </authorList>
    </citation>
    <scope>NUCLEOTIDE SEQUENCE</scope>
    <source>
        <strain evidence="3">CBS 279.74</strain>
    </source>
</reference>
<dbReference type="GO" id="GO:0005739">
    <property type="term" value="C:mitochondrion"/>
    <property type="evidence" value="ECO:0007669"/>
    <property type="project" value="TreeGrafter"/>
</dbReference>
<dbReference type="Pfam" id="PF05071">
    <property type="entry name" value="NDUFA12"/>
    <property type="match status" value="1"/>
</dbReference>
<dbReference type="GO" id="GO:0032981">
    <property type="term" value="P:mitochondrial respiratory chain complex I assembly"/>
    <property type="evidence" value="ECO:0007669"/>
    <property type="project" value="TreeGrafter"/>
</dbReference>
<dbReference type="InterPro" id="IPR007763">
    <property type="entry name" value="NDUFA12"/>
</dbReference>
<dbReference type="GO" id="GO:0045271">
    <property type="term" value="C:respiratory chain complex I"/>
    <property type="evidence" value="ECO:0007669"/>
    <property type="project" value="InterPro"/>
</dbReference>
<comment type="similarity">
    <text evidence="1">Belongs to the complex I NDUFA12 subunit family.</text>
</comment>
<dbReference type="PANTHER" id="PTHR32470:SF2">
    <property type="entry name" value="NADH DEHYDROGENASE [UBIQUINONE] 1 ALPHA SUBCOMPLEX ASSEMBLY FACTOR 2"/>
    <property type="match status" value="1"/>
</dbReference>
<feature type="compositionally biased region" description="Basic and acidic residues" evidence="2">
    <location>
        <begin position="179"/>
        <end position="189"/>
    </location>
</feature>